<protein>
    <submittedName>
        <fullName evidence="1">Uncharacterized protein</fullName>
    </submittedName>
</protein>
<keyword evidence="2" id="KW-1185">Reference proteome</keyword>
<comment type="caution">
    <text evidence="1">The sequence shown here is derived from an EMBL/GenBank/DDBJ whole genome shotgun (WGS) entry which is preliminary data.</text>
</comment>
<gene>
    <name evidence="1" type="ORF">GCM10023205_37810</name>
</gene>
<dbReference type="Proteomes" id="UP001500466">
    <property type="component" value="Unassembled WGS sequence"/>
</dbReference>
<reference evidence="2" key="1">
    <citation type="journal article" date="2019" name="Int. J. Syst. Evol. Microbiol.">
        <title>The Global Catalogue of Microorganisms (GCM) 10K type strain sequencing project: providing services to taxonomists for standard genome sequencing and annotation.</title>
        <authorList>
            <consortium name="The Broad Institute Genomics Platform"/>
            <consortium name="The Broad Institute Genome Sequencing Center for Infectious Disease"/>
            <person name="Wu L."/>
            <person name="Ma J."/>
        </authorList>
    </citation>
    <scope>NUCLEOTIDE SEQUENCE [LARGE SCALE GENOMIC DNA]</scope>
    <source>
        <strain evidence="2">JCM 17986</strain>
    </source>
</reference>
<organism evidence="1 2">
    <name type="scientific">Yinghuangia aomiensis</name>
    <dbReference type="NCBI Taxonomy" id="676205"/>
    <lineage>
        <taxon>Bacteria</taxon>
        <taxon>Bacillati</taxon>
        <taxon>Actinomycetota</taxon>
        <taxon>Actinomycetes</taxon>
        <taxon>Kitasatosporales</taxon>
        <taxon>Streptomycetaceae</taxon>
        <taxon>Yinghuangia</taxon>
    </lineage>
</organism>
<evidence type="ECO:0000313" key="1">
    <source>
        <dbReference type="EMBL" id="GAA4969022.1"/>
    </source>
</evidence>
<evidence type="ECO:0000313" key="2">
    <source>
        <dbReference type="Proteomes" id="UP001500466"/>
    </source>
</evidence>
<proteinExistence type="predicted"/>
<sequence length="266" mass="28372">MIRTPHGRTLGAAVRTAYDAKGATRMHPTGIIFAALDCDADVIEAWNRWYDLEHTPPNLLLDGVLQSRRYVATPDLHAARITAPDSPFAAGRSTFLTIYTLVGDPGAAFAGMTGLRDRLVAAGRMEFPADKKTVRDGDVFTGAVASGDPAIKLPAEEVPFVGHTGIVVTQRRGASDAARARAARLTGVDGVHAIWTLASGTRADLELDIAYVEGDPAEAARALRAAEPHHPDTEILADAPFRLIDPLHYPWADAIRDSDLPAKVGG</sequence>
<accession>A0ABP9HEN3</accession>
<name>A0ABP9HEN3_9ACTN</name>
<dbReference type="EMBL" id="BAABHS010000012">
    <property type="protein sequence ID" value="GAA4969022.1"/>
    <property type="molecule type" value="Genomic_DNA"/>
</dbReference>